<keyword evidence="1" id="KW-1133">Transmembrane helix</keyword>
<name>A0ABD6BZT8_9EURY</name>
<evidence type="ECO:0000313" key="2">
    <source>
        <dbReference type="EMBL" id="MFD1570200.1"/>
    </source>
</evidence>
<feature type="transmembrane region" description="Helical" evidence="1">
    <location>
        <begin position="64"/>
        <end position="92"/>
    </location>
</feature>
<protein>
    <submittedName>
        <fullName evidence="2">Uncharacterized protein</fullName>
    </submittedName>
</protein>
<accession>A0ABD6BZT8</accession>
<keyword evidence="1" id="KW-0472">Membrane</keyword>
<feature type="transmembrane region" description="Helical" evidence="1">
    <location>
        <begin position="12"/>
        <end position="32"/>
    </location>
</feature>
<keyword evidence="1" id="KW-0812">Transmembrane</keyword>
<keyword evidence="3" id="KW-1185">Reference proteome</keyword>
<reference evidence="2 3" key="1">
    <citation type="journal article" date="2019" name="Int. J. Syst. Evol. Microbiol.">
        <title>The Global Catalogue of Microorganisms (GCM) 10K type strain sequencing project: providing services to taxonomists for standard genome sequencing and annotation.</title>
        <authorList>
            <consortium name="The Broad Institute Genomics Platform"/>
            <consortium name="The Broad Institute Genome Sequencing Center for Infectious Disease"/>
            <person name="Wu L."/>
            <person name="Ma J."/>
        </authorList>
    </citation>
    <scope>NUCLEOTIDE SEQUENCE [LARGE SCALE GENOMIC DNA]</scope>
    <source>
        <strain evidence="2 3">CGMCC 1.12689</strain>
    </source>
</reference>
<feature type="transmembrane region" description="Helical" evidence="1">
    <location>
        <begin position="39"/>
        <end position="58"/>
    </location>
</feature>
<comment type="caution">
    <text evidence="2">The sequence shown here is derived from an EMBL/GenBank/DDBJ whole genome shotgun (WGS) entry which is preliminary data.</text>
</comment>
<proteinExistence type="predicted"/>
<sequence length="104" mass="11012">MPLFDLIAESLSQPGVEAFSIFALMAGAATLAEFDRLKAHTLALGWTIVPLAWGGLLLTETGSLGLAFVGAASLWFLPGLGFVLPVLLLLLIPIQVYYRASQPA</sequence>
<dbReference type="Proteomes" id="UP001597185">
    <property type="component" value="Unassembled WGS sequence"/>
</dbReference>
<evidence type="ECO:0000313" key="3">
    <source>
        <dbReference type="Proteomes" id="UP001597185"/>
    </source>
</evidence>
<gene>
    <name evidence="2" type="ORF">ACFR9T_06310</name>
</gene>
<organism evidence="2 3">
    <name type="scientific">Halorubrum laminariae</name>
    <dbReference type="NCBI Taxonomy" id="1433523"/>
    <lineage>
        <taxon>Archaea</taxon>
        <taxon>Methanobacteriati</taxon>
        <taxon>Methanobacteriota</taxon>
        <taxon>Stenosarchaea group</taxon>
        <taxon>Halobacteria</taxon>
        <taxon>Halobacteriales</taxon>
        <taxon>Haloferacaceae</taxon>
        <taxon>Halorubrum</taxon>
    </lineage>
</organism>
<dbReference type="AlphaFoldDB" id="A0ABD6BZT8"/>
<evidence type="ECO:0000256" key="1">
    <source>
        <dbReference type="SAM" id="Phobius"/>
    </source>
</evidence>
<dbReference type="EMBL" id="JBHUDB010000002">
    <property type="protein sequence ID" value="MFD1570200.1"/>
    <property type="molecule type" value="Genomic_DNA"/>
</dbReference>
<dbReference type="RefSeq" id="WP_256396995.1">
    <property type="nucleotide sequence ID" value="NZ_JANHDL010000004.1"/>
</dbReference>